<keyword evidence="4" id="KW-1185">Reference proteome</keyword>
<dbReference type="InterPro" id="IPR054280">
    <property type="entry name" value="DUF7014"/>
</dbReference>
<evidence type="ECO:0000313" key="4">
    <source>
        <dbReference type="Proteomes" id="UP000194946"/>
    </source>
</evidence>
<feature type="domain" description="HEPN AbiJ-N-terminal" evidence="1">
    <location>
        <begin position="6"/>
        <end position="169"/>
    </location>
</feature>
<dbReference type="Proteomes" id="UP000194946">
    <property type="component" value="Unassembled WGS sequence"/>
</dbReference>
<dbReference type="RefSeq" id="WP_008854336.1">
    <property type="nucleotide sequence ID" value="NZ_JOPB01000011.1"/>
</dbReference>
<dbReference type="Pfam" id="PF18863">
    <property type="entry name" value="AbiJ_NTD4"/>
    <property type="match status" value="1"/>
</dbReference>
<evidence type="ECO:0000259" key="1">
    <source>
        <dbReference type="Pfam" id="PF18863"/>
    </source>
</evidence>
<dbReference type="NCBIfam" id="NF046078">
    <property type="entry name" value="STM4504_CBY0614"/>
    <property type="match status" value="1"/>
</dbReference>
<dbReference type="InterPro" id="IPR049503">
    <property type="entry name" value="AbiJ_NTD4"/>
</dbReference>
<dbReference type="Pfam" id="PF22809">
    <property type="entry name" value="DUF7014"/>
    <property type="match status" value="1"/>
</dbReference>
<evidence type="ECO:0000259" key="2">
    <source>
        <dbReference type="Pfam" id="PF22809"/>
    </source>
</evidence>
<dbReference type="AlphaFoldDB" id="A0A251ZTD5"/>
<feature type="domain" description="DUF7014" evidence="2">
    <location>
        <begin position="171"/>
        <end position="300"/>
    </location>
</feature>
<gene>
    <name evidence="3" type="ORF">HK18_00865</name>
</gene>
<name>A0A251ZTD5_9PROT</name>
<reference evidence="4" key="1">
    <citation type="submission" date="2014-06" db="EMBL/GenBank/DDBJ databases">
        <authorList>
            <person name="Winans N.J."/>
            <person name="Newell P.D."/>
            <person name="Douglas A.E."/>
        </authorList>
    </citation>
    <scope>NUCLEOTIDE SEQUENCE [LARGE SCALE GENOMIC DNA]</scope>
    <source>
        <strain evidence="4">DmL_052</strain>
    </source>
</reference>
<sequence length="310" mass="36003">MGLANTYSRRLRASQPDGVDVYQYDEVPDKIRVQIVGIVIDLLGDCSFGNQHSQLLWQNLSQYVARDGGIKSLQQHEINSYKFRKNLENYIEESADLYGILDFCDLLFIYTEKVKDILTSYYSYEKKINQAIEELNTYFKESSFGYEYNNNQMIRIDSQHIHKEVIKPVLQLLGDERFKKVDEEYRLAHEHYRNKHIKDCIVACNRSFESMLKTICDLERWEYASGARASDLITLVRKNDLFLDGMANNFNSFVVMLKNGVPALRNDHGGHGEGSVAAEQPLYMAQYMLNLTASNLLFLHEAWNKYSLNK</sequence>
<protein>
    <recommendedName>
        <fullName evidence="5">Abortive infection protein-like C-terminal domain-containing protein</fullName>
    </recommendedName>
</protein>
<comment type="caution">
    <text evidence="3">The sequence shown here is derived from an EMBL/GenBank/DDBJ whole genome shotgun (WGS) entry which is preliminary data.</text>
</comment>
<accession>A0A251ZTD5</accession>
<organism evidence="3 4">
    <name type="scientific">Commensalibacter intestini</name>
    <dbReference type="NCBI Taxonomy" id="479936"/>
    <lineage>
        <taxon>Bacteria</taxon>
        <taxon>Pseudomonadati</taxon>
        <taxon>Pseudomonadota</taxon>
        <taxon>Alphaproteobacteria</taxon>
        <taxon>Acetobacterales</taxon>
        <taxon>Acetobacteraceae</taxon>
    </lineage>
</organism>
<evidence type="ECO:0008006" key="5">
    <source>
        <dbReference type="Google" id="ProtNLM"/>
    </source>
</evidence>
<evidence type="ECO:0000313" key="3">
    <source>
        <dbReference type="EMBL" id="OUI77933.1"/>
    </source>
</evidence>
<proteinExistence type="predicted"/>
<dbReference type="EMBL" id="JOPB01000011">
    <property type="protein sequence ID" value="OUI77933.1"/>
    <property type="molecule type" value="Genomic_DNA"/>
</dbReference>